<dbReference type="CDD" id="cd22997">
    <property type="entry name" value="GT_LH"/>
    <property type="match status" value="1"/>
</dbReference>
<feature type="domain" description="PLOD1-3-like GT" evidence="1">
    <location>
        <begin position="4"/>
        <end position="226"/>
    </location>
</feature>
<dbReference type="EMBL" id="MT144896">
    <property type="protein sequence ID" value="QJI01077.1"/>
    <property type="molecule type" value="Genomic_DNA"/>
</dbReference>
<dbReference type="AlphaFoldDB" id="A0A6M3XT87"/>
<dbReference type="Pfam" id="PF25342">
    <property type="entry name" value="GT_PLOD"/>
    <property type="match status" value="1"/>
</dbReference>
<name>A0A6M3XT87_9ZZZZ</name>
<gene>
    <name evidence="2" type="ORF">TM448B02269_0010</name>
</gene>
<dbReference type="InterPro" id="IPR057589">
    <property type="entry name" value="GT_PLOD"/>
</dbReference>
<organism evidence="2">
    <name type="scientific">viral metagenome</name>
    <dbReference type="NCBI Taxonomy" id="1070528"/>
    <lineage>
        <taxon>unclassified sequences</taxon>
        <taxon>metagenomes</taxon>
        <taxon>organismal metagenomes</taxon>
    </lineage>
</organism>
<reference evidence="2" key="1">
    <citation type="submission" date="2020-03" db="EMBL/GenBank/DDBJ databases">
        <title>The deep terrestrial virosphere.</title>
        <authorList>
            <person name="Holmfeldt K."/>
            <person name="Nilsson E."/>
            <person name="Simone D."/>
            <person name="Lopez-Fernandez M."/>
            <person name="Wu X."/>
            <person name="de Brujin I."/>
            <person name="Lundin D."/>
            <person name="Andersson A."/>
            <person name="Bertilsson S."/>
            <person name="Dopson M."/>
        </authorList>
    </citation>
    <scope>NUCLEOTIDE SEQUENCE</scope>
    <source>
        <strain evidence="2">TM448B02269</strain>
    </source>
</reference>
<sequence length="232" mass="26030">MSSLEVVSAAFYKKTGRIRPFLASCEKHGIEPRLYGVGQKWESFCRNKVELLVPEIDACRSEYVMYSDSDDVLFQADAAAIMGAYASLVPGMDRVAMSGDVRCWPYRTMKQRLLGMSPAGDPFPFICVGLFMGPKALLLDTVTTLRDAWRKGAPDVPPKLRDDDQCWWMHELMHSHLSFVIDSGAKIVSSLHHVHASDVVRKEDGFHAFGRRPAIVHFNGDTSKHLRRGFGI</sequence>
<evidence type="ECO:0000313" key="2">
    <source>
        <dbReference type="EMBL" id="QJI01077.1"/>
    </source>
</evidence>
<protein>
    <recommendedName>
        <fullName evidence="1">PLOD1-3-like GT domain-containing protein</fullName>
    </recommendedName>
</protein>
<evidence type="ECO:0000259" key="1">
    <source>
        <dbReference type="Pfam" id="PF25342"/>
    </source>
</evidence>
<accession>A0A6M3XT87</accession>
<proteinExistence type="predicted"/>